<protein>
    <submittedName>
        <fullName evidence="2">GIP protein</fullName>
    </submittedName>
</protein>
<evidence type="ECO:0000313" key="3">
    <source>
        <dbReference type="Proteomes" id="UP000601435"/>
    </source>
</evidence>
<dbReference type="Proteomes" id="UP000601435">
    <property type="component" value="Unassembled WGS sequence"/>
</dbReference>
<feature type="compositionally biased region" description="Basic and acidic residues" evidence="1">
    <location>
        <begin position="37"/>
        <end position="48"/>
    </location>
</feature>
<feature type="region of interest" description="Disordered" evidence="1">
    <location>
        <begin position="259"/>
        <end position="286"/>
    </location>
</feature>
<gene>
    <name evidence="2" type="primary">GIP</name>
    <name evidence="2" type="ORF">SNEC2469_LOCUS5947</name>
</gene>
<dbReference type="AlphaFoldDB" id="A0A812M882"/>
<name>A0A812M882_9DINO</name>
<comment type="caution">
    <text evidence="2">The sequence shown here is derived from an EMBL/GenBank/DDBJ whole genome shotgun (WGS) entry which is preliminary data.</text>
</comment>
<evidence type="ECO:0000256" key="1">
    <source>
        <dbReference type="SAM" id="MobiDB-lite"/>
    </source>
</evidence>
<sequence>MGSREKGRDEESVSANPHIRYGLVGAFRVPKSALEGAKSEEEIPKDESLTGANALPDDVDLEEYVPSDEEEADGIFQANSESRLEPEGAEVGELESGICAVEPGHESASEECLLWSGEKLPEDPKEQEEYLEGLSSPVDHVVLRYFVGLKSKSGADVTAAIQQMEEEELVSLPLADDLVEEAEADQGDQLRPEQLARKLMLEGDYSNEAFKALVSALREQENPSTDRRGTAKLDPQCHRILQSLDFRYVSLESADPSVCMVGIDDRPEPSEEEEDGSGNADDHDLDQDLQLDSYTPIIGWDFSGGNPGEVPLVHLEEVDLHQFLLERGIPWVYKRLKEMGVDEAIDLQFLYEEDLIEYGIPVEVARRVMERVHPPNTRRPDNPELCALRTGEVQILDREQRPIPWAIQNRTLFDDGQELPLADLGVGVQVPSVGQGGMSWIDLEEERLFGNIGFRGQASSSGDAAQLGFQGDAAQVGSQGKMKLRQSSVEANLWHLLDGSDTLLGYAIVYVDDIMVLASQDDAEAFYKWIRSVWQCTPLEGAERGKPITFLGVEVQEDEDEFGTLGFALSQCGYIEELIRSYGMSPVPRSVPYPKEWIKEFPPQEDYGPDVLRKAQRVTGEVLWVAQRSRPDIAFPVALMGSWCTRDIQLWMLLMLIVMQLPEVEAADDEDNAAEPLSLELSALALMMMMSALFIWESAKYCLQRKRVLLSLGDVGSVMFLPHLPNIHL</sequence>
<organism evidence="2 3">
    <name type="scientific">Symbiodinium necroappetens</name>
    <dbReference type="NCBI Taxonomy" id="1628268"/>
    <lineage>
        <taxon>Eukaryota</taxon>
        <taxon>Sar</taxon>
        <taxon>Alveolata</taxon>
        <taxon>Dinophyceae</taxon>
        <taxon>Suessiales</taxon>
        <taxon>Symbiodiniaceae</taxon>
        <taxon>Symbiodinium</taxon>
    </lineage>
</organism>
<proteinExistence type="predicted"/>
<dbReference type="EMBL" id="CAJNJA010010662">
    <property type="protein sequence ID" value="CAE7260714.1"/>
    <property type="molecule type" value="Genomic_DNA"/>
</dbReference>
<evidence type="ECO:0000313" key="2">
    <source>
        <dbReference type="EMBL" id="CAE7260714.1"/>
    </source>
</evidence>
<keyword evidence="3" id="KW-1185">Reference proteome</keyword>
<reference evidence="2" key="1">
    <citation type="submission" date="2021-02" db="EMBL/GenBank/DDBJ databases">
        <authorList>
            <person name="Dougan E. K."/>
            <person name="Rhodes N."/>
            <person name="Thang M."/>
            <person name="Chan C."/>
        </authorList>
    </citation>
    <scope>NUCLEOTIDE SEQUENCE</scope>
</reference>
<dbReference type="OrthoDB" id="447404at2759"/>
<feature type="region of interest" description="Disordered" evidence="1">
    <location>
        <begin position="35"/>
        <end position="58"/>
    </location>
</feature>
<accession>A0A812M882</accession>